<feature type="transmembrane region" description="Helical" evidence="6">
    <location>
        <begin position="277"/>
        <end position="295"/>
    </location>
</feature>
<comment type="subcellular location">
    <subcellularLocation>
        <location evidence="1">Cell membrane</location>
        <topology evidence="1">Multi-pass membrane protein</topology>
    </subcellularLocation>
</comment>
<evidence type="ECO:0000256" key="1">
    <source>
        <dbReference type="ARBA" id="ARBA00004651"/>
    </source>
</evidence>
<feature type="transmembrane region" description="Helical" evidence="6">
    <location>
        <begin position="334"/>
        <end position="356"/>
    </location>
</feature>
<feature type="transmembrane region" description="Helical" evidence="6">
    <location>
        <begin position="43"/>
        <end position="64"/>
    </location>
</feature>
<dbReference type="Gene3D" id="1.20.1250.20">
    <property type="entry name" value="MFS general substrate transporter like domains"/>
    <property type="match status" value="1"/>
</dbReference>
<proteinExistence type="predicted"/>
<dbReference type="Proteomes" id="UP001597260">
    <property type="component" value="Unassembled WGS sequence"/>
</dbReference>
<dbReference type="InterPro" id="IPR036259">
    <property type="entry name" value="MFS_trans_sf"/>
</dbReference>
<feature type="transmembrane region" description="Helical" evidence="6">
    <location>
        <begin position="214"/>
        <end position="236"/>
    </location>
</feature>
<keyword evidence="4 6" id="KW-1133">Transmembrane helix</keyword>
<gene>
    <name evidence="7" type="ORF">ACFQ4H_12890</name>
</gene>
<name>A0ABW3YDT5_9ACTN</name>
<dbReference type="PANTHER" id="PTHR23513:SF11">
    <property type="entry name" value="STAPHYLOFERRIN A TRANSPORTER"/>
    <property type="match status" value="1"/>
</dbReference>
<organism evidence="7 8">
    <name type="scientific">Micromonospora sonneratiae</name>
    <dbReference type="NCBI Taxonomy" id="1184706"/>
    <lineage>
        <taxon>Bacteria</taxon>
        <taxon>Bacillati</taxon>
        <taxon>Actinomycetota</taxon>
        <taxon>Actinomycetes</taxon>
        <taxon>Micromonosporales</taxon>
        <taxon>Micromonosporaceae</taxon>
        <taxon>Micromonospora</taxon>
    </lineage>
</organism>
<accession>A0ABW3YDT5</accession>
<dbReference type="PANTHER" id="PTHR23513">
    <property type="entry name" value="INTEGRAL MEMBRANE EFFLUX PROTEIN-RELATED"/>
    <property type="match status" value="1"/>
</dbReference>
<sequence length="400" mass="40384">MRQRRFALLLAGRTISMFGNSFGPIAITFGVLALPGATPVTLSVVLAGHAAAQLGLMLLGGVIGDRFPRHWVLVAAETISGCAFAALAAMLLTGWAPLPLLVGAASVAGGASALLLPTLTGVIPDVVDRRHLRPANGLLRLGGNAATIGGIAVAGAAVALLGPGVAAAVDAATYFVAAALLATLRASTPAAPRTRRHVWVDLREGFREFVGRQWLWVVVGSAAFLNAGTAATFTVLGPVLAAQRLGGAIGWSVILAGYIAGMLLSVLATLRIRPVRPLRTAALVTPLLAAPLAAMGTGAPVAVASAAAFCAGAAFNVFSVLWETTLQQRVPAAVLARVTSCNYLVALSFKPVGIYLAGRAVTGMGADLATLTAGAVVLAAGLAPLASPQVRQLTDHSGAS</sequence>
<dbReference type="SUPFAM" id="SSF103473">
    <property type="entry name" value="MFS general substrate transporter"/>
    <property type="match status" value="1"/>
</dbReference>
<protein>
    <submittedName>
        <fullName evidence="7">MFS transporter</fullName>
    </submittedName>
</protein>
<evidence type="ECO:0000256" key="3">
    <source>
        <dbReference type="ARBA" id="ARBA00022692"/>
    </source>
</evidence>
<keyword evidence="2" id="KW-1003">Cell membrane</keyword>
<keyword evidence="3 6" id="KW-0812">Transmembrane</keyword>
<dbReference type="InterPro" id="IPR011701">
    <property type="entry name" value="MFS"/>
</dbReference>
<comment type="caution">
    <text evidence="7">The sequence shown here is derived from an EMBL/GenBank/DDBJ whole genome shotgun (WGS) entry which is preliminary data.</text>
</comment>
<evidence type="ECO:0000256" key="5">
    <source>
        <dbReference type="ARBA" id="ARBA00023136"/>
    </source>
</evidence>
<evidence type="ECO:0000313" key="8">
    <source>
        <dbReference type="Proteomes" id="UP001597260"/>
    </source>
</evidence>
<feature type="transmembrane region" description="Helical" evidence="6">
    <location>
        <begin position="301"/>
        <end position="322"/>
    </location>
</feature>
<feature type="transmembrane region" description="Helical" evidence="6">
    <location>
        <begin position="368"/>
        <end position="386"/>
    </location>
</feature>
<dbReference type="EMBL" id="JBHTMP010000016">
    <property type="protein sequence ID" value="MFD1321990.1"/>
    <property type="molecule type" value="Genomic_DNA"/>
</dbReference>
<feature type="transmembrane region" description="Helical" evidence="6">
    <location>
        <begin position="137"/>
        <end position="159"/>
    </location>
</feature>
<evidence type="ECO:0000256" key="2">
    <source>
        <dbReference type="ARBA" id="ARBA00022475"/>
    </source>
</evidence>
<dbReference type="RefSeq" id="WP_377570444.1">
    <property type="nucleotide sequence ID" value="NZ_JBHTMP010000016.1"/>
</dbReference>
<evidence type="ECO:0000256" key="6">
    <source>
        <dbReference type="SAM" id="Phobius"/>
    </source>
</evidence>
<feature type="transmembrane region" description="Helical" evidence="6">
    <location>
        <begin position="165"/>
        <end position="186"/>
    </location>
</feature>
<keyword evidence="5 6" id="KW-0472">Membrane</keyword>
<dbReference type="Pfam" id="PF07690">
    <property type="entry name" value="MFS_1"/>
    <property type="match status" value="1"/>
</dbReference>
<keyword evidence="8" id="KW-1185">Reference proteome</keyword>
<feature type="transmembrane region" description="Helical" evidence="6">
    <location>
        <begin position="248"/>
        <end position="270"/>
    </location>
</feature>
<dbReference type="CDD" id="cd06173">
    <property type="entry name" value="MFS_MefA_like"/>
    <property type="match status" value="1"/>
</dbReference>
<evidence type="ECO:0000256" key="4">
    <source>
        <dbReference type="ARBA" id="ARBA00022989"/>
    </source>
</evidence>
<evidence type="ECO:0000313" key="7">
    <source>
        <dbReference type="EMBL" id="MFD1321990.1"/>
    </source>
</evidence>
<reference evidence="8" key="1">
    <citation type="journal article" date="2019" name="Int. J. Syst. Evol. Microbiol.">
        <title>The Global Catalogue of Microorganisms (GCM) 10K type strain sequencing project: providing services to taxonomists for standard genome sequencing and annotation.</title>
        <authorList>
            <consortium name="The Broad Institute Genomics Platform"/>
            <consortium name="The Broad Institute Genome Sequencing Center for Infectious Disease"/>
            <person name="Wu L."/>
            <person name="Ma J."/>
        </authorList>
    </citation>
    <scope>NUCLEOTIDE SEQUENCE [LARGE SCALE GENOMIC DNA]</scope>
    <source>
        <strain evidence="8">JCM 31037</strain>
    </source>
</reference>
<feature type="transmembrane region" description="Helical" evidence="6">
    <location>
        <begin position="98"/>
        <end position="116"/>
    </location>
</feature>
<feature type="transmembrane region" description="Helical" evidence="6">
    <location>
        <begin position="71"/>
        <end position="92"/>
    </location>
</feature>